<protein>
    <submittedName>
        <fullName evidence="1">Uncharacterized protein</fullName>
    </submittedName>
</protein>
<name>A0A0E9SA45_ANGAN</name>
<reference evidence="1" key="1">
    <citation type="submission" date="2014-11" db="EMBL/GenBank/DDBJ databases">
        <authorList>
            <person name="Amaro Gonzalez C."/>
        </authorList>
    </citation>
    <scope>NUCLEOTIDE SEQUENCE</scope>
</reference>
<sequence length="48" mass="5527">MSCKQGRRQVSSLTITQPKTWKRFHLTGRTCHQKLAAINGYSLYINCT</sequence>
<dbReference type="EMBL" id="GBXM01071017">
    <property type="protein sequence ID" value="JAH37560.1"/>
    <property type="molecule type" value="Transcribed_RNA"/>
</dbReference>
<organism evidence="1">
    <name type="scientific">Anguilla anguilla</name>
    <name type="common">European freshwater eel</name>
    <name type="synonym">Muraena anguilla</name>
    <dbReference type="NCBI Taxonomy" id="7936"/>
    <lineage>
        <taxon>Eukaryota</taxon>
        <taxon>Metazoa</taxon>
        <taxon>Chordata</taxon>
        <taxon>Craniata</taxon>
        <taxon>Vertebrata</taxon>
        <taxon>Euteleostomi</taxon>
        <taxon>Actinopterygii</taxon>
        <taxon>Neopterygii</taxon>
        <taxon>Teleostei</taxon>
        <taxon>Anguilliformes</taxon>
        <taxon>Anguillidae</taxon>
        <taxon>Anguilla</taxon>
    </lineage>
</organism>
<accession>A0A0E9SA45</accession>
<dbReference type="AlphaFoldDB" id="A0A0E9SA45"/>
<proteinExistence type="predicted"/>
<reference evidence="1" key="2">
    <citation type="journal article" date="2015" name="Fish Shellfish Immunol.">
        <title>Early steps in the European eel (Anguilla anguilla)-Vibrio vulnificus interaction in the gills: Role of the RtxA13 toxin.</title>
        <authorList>
            <person name="Callol A."/>
            <person name="Pajuelo D."/>
            <person name="Ebbesson L."/>
            <person name="Teles M."/>
            <person name="MacKenzie S."/>
            <person name="Amaro C."/>
        </authorList>
    </citation>
    <scope>NUCLEOTIDE SEQUENCE</scope>
</reference>
<evidence type="ECO:0000313" key="1">
    <source>
        <dbReference type="EMBL" id="JAH37560.1"/>
    </source>
</evidence>